<proteinExistence type="predicted"/>
<gene>
    <name evidence="2" type="ORF">WMO39_02075</name>
</gene>
<feature type="transmembrane region" description="Helical" evidence="1">
    <location>
        <begin position="789"/>
        <end position="809"/>
    </location>
</feature>
<comment type="caution">
    <text evidence="2">The sequence shown here is derived from an EMBL/GenBank/DDBJ whole genome shotgun (WGS) entry which is preliminary data.</text>
</comment>
<accession>A0ABV1F6W6</accession>
<evidence type="ECO:0000313" key="2">
    <source>
        <dbReference type="EMBL" id="MEQ2469124.1"/>
    </source>
</evidence>
<dbReference type="PANTHER" id="PTHR38454:SF1">
    <property type="entry name" value="INTEGRAL MEMBRANE PROTEIN"/>
    <property type="match status" value="1"/>
</dbReference>
<sequence length="819" mass="93360">MPSRILQKYPTQKLFGLRVFLISIITATALFLPFIIMGGGVFYYYGDFNVQEIPFYQLVHDAVRNGDTGWMHNVDLGTDMLSSFSFYLLGSPFFWLTIPFPSEAVPYLIGPLLILKFGCASLSAYLYLKRYVADRNFALVGGLLYAFSGFSIYNVFFFHFHEPMIMFPLLLAALDAFIYDGKRMVFTLAVFSACVVNYYFFVGQVLFVIIYFLMITLTKTYKFKVKNFLLLALEVIMGFLATAFILLPSVLGLMGNPRLAELPNGWDSLAYSQPQKYWLIILSLFFPADMPAFPVFTPGSNCRWASVAAWLPLVGMTGVIAYFQVCRKSWLKKLLAVLAVFACVPVLNSMFQLMNSSIYYARWFYMGVLMLVLATIKAFENRKTDWNRAIRWSAGITVGATLLIGLMPVSYTDEESGDIQNTVIGTQATFERYWLYVLMALLSLLAFVLIIKKFRRNKKRFTVMLTVGILSVSLFTSYFIIATGYFSSSSTNTIKEDIINRRDGITIADIDNVRSDFYECVDNTAMFWQIQSINCFQSSVSTSIMQFYDALGITRDVASRPDLDVYGLRPFLSCKYLFDYRGDGKSGSLNSFVDENGNTRMPGWKYLRTQNRFDIYRNEYYIPMGYTFDKFIAEEEFDLVTNAHKSEALLYAMVLPRDLMKKYSDITGYSDEKYKLLYGKHPEDYDSITEKFDYSNSDYKKVCNLRALNSCTSFEYTDNGFKAVYNNKKGDDNLLFFSVPYSDGFTATVNGKAADVEKVDYGFMAVKIPKGEKCDIVFTYETPGFSTGVKISLCAFGAFLIYCAVIVTVKTVKKRKNKN</sequence>
<feature type="transmembrane region" description="Helical" evidence="1">
    <location>
        <begin position="104"/>
        <end position="128"/>
    </location>
</feature>
<feature type="transmembrane region" description="Helical" evidence="1">
    <location>
        <begin position="20"/>
        <end position="45"/>
    </location>
</feature>
<feature type="transmembrane region" description="Helical" evidence="1">
    <location>
        <begin position="303"/>
        <end position="323"/>
    </location>
</feature>
<dbReference type="PANTHER" id="PTHR38454">
    <property type="entry name" value="INTEGRAL MEMBRANE PROTEIN-RELATED"/>
    <property type="match status" value="1"/>
</dbReference>
<reference evidence="2 3" key="1">
    <citation type="submission" date="2024-03" db="EMBL/GenBank/DDBJ databases">
        <title>Human intestinal bacterial collection.</title>
        <authorList>
            <person name="Pauvert C."/>
            <person name="Hitch T.C.A."/>
            <person name="Clavel T."/>
        </authorList>
    </citation>
    <scope>NUCLEOTIDE SEQUENCE [LARGE SCALE GENOMIC DNA]</scope>
    <source>
        <strain evidence="2 3">CLA-JM-H38</strain>
    </source>
</reference>
<feature type="transmembrane region" description="Helical" evidence="1">
    <location>
        <begin position="335"/>
        <end position="354"/>
    </location>
</feature>
<evidence type="ECO:0000256" key="1">
    <source>
        <dbReference type="SAM" id="Phobius"/>
    </source>
</evidence>
<keyword evidence="1" id="KW-0472">Membrane</keyword>
<name>A0ABV1F6W6_9FIRM</name>
<dbReference type="RefSeq" id="WP_187299828.1">
    <property type="nucleotide sequence ID" value="NZ_JBBMEZ010000004.1"/>
</dbReference>
<organism evidence="2 3">
    <name type="scientific">Ruminococcoides intestinale</name>
    <dbReference type="NCBI Taxonomy" id="3133162"/>
    <lineage>
        <taxon>Bacteria</taxon>
        <taxon>Bacillati</taxon>
        <taxon>Bacillota</taxon>
        <taxon>Clostridia</taxon>
        <taxon>Eubacteriales</taxon>
        <taxon>Oscillospiraceae</taxon>
        <taxon>Ruminococcoides</taxon>
    </lineage>
</organism>
<keyword evidence="1" id="KW-0812">Transmembrane</keyword>
<evidence type="ECO:0000313" key="3">
    <source>
        <dbReference type="Proteomes" id="UP001490816"/>
    </source>
</evidence>
<feature type="transmembrane region" description="Helical" evidence="1">
    <location>
        <begin position="391"/>
        <end position="411"/>
    </location>
</feature>
<feature type="transmembrane region" description="Helical" evidence="1">
    <location>
        <begin position="235"/>
        <end position="256"/>
    </location>
</feature>
<feature type="transmembrane region" description="Helical" evidence="1">
    <location>
        <begin position="188"/>
        <end position="215"/>
    </location>
</feature>
<dbReference type="EMBL" id="JBBMEZ010000004">
    <property type="protein sequence ID" value="MEQ2469124.1"/>
    <property type="molecule type" value="Genomic_DNA"/>
</dbReference>
<dbReference type="Pfam" id="PF09586">
    <property type="entry name" value="YfhO"/>
    <property type="match status" value="2"/>
</dbReference>
<protein>
    <submittedName>
        <fullName evidence="2">YfhO family protein</fullName>
    </submittedName>
</protein>
<dbReference type="Proteomes" id="UP001490816">
    <property type="component" value="Unassembled WGS sequence"/>
</dbReference>
<keyword evidence="3" id="KW-1185">Reference proteome</keyword>
<dbReference type="InterPro" id="IPR018580">
    <property type="entry name" value="Uncharacterised_YfhO"/>
</dbReference>
<feature type="transmembrane region" description="Helical" evidence="1">
    <location>
        <begin position="137"/>
        <end position="158"/>
    </location>
</feature>
<feature type="transmembrane region" description="Helical" evidence="1">
    <location>
        <begin position="463"/>
        <end position="486"/>
    </location>
</feature>
<feature type="transmembrane region" description="Helical" evidence="1">
    <location>
        <begin position="360"/>
        <end position="379"/>
    </location>
</feature>
<keyword evidence="1" id="KW-1133">Transmembrane helix</keyword>
<feature type="transmembrane region" description="Helical" evidence="1">
    <location>
        <begin position="433"/>
        <end position="451"/>
    </location>
</feature>